<dbReference type="InterPro" id="IPR014044">
    <property type="entry name" value="CAP_dom"/>
</dbReference>
<dbReference type="Pfam" id="PF00188">
    <property type="entry name" value="CAP"/>
    <property type="match status" value="1"/>
</dbReference>
<proteinExistence type="predicted"/>
<keyword evidence="2" id="KW-0472">Membrane</keyword>
<dbReference type="Gene3D" id="3.40.33.10">
    <property type="entry name" value="CAP"/>
    <property type="match status" value="1"/>
</dbReference>
<keyword evidence="2" id="KW-0812">Transmembrane</keyword>
<evidence type="ECO:0000256" key="1">
    <source>
        <dbReference type="SAM" id="MobiDB-lite"/>
    </source>
</evidence>
<dbReference type="CDD" id="cd05379">
    <property type="entry name" value="CAP_bacterial"/>
    <property type="match status" value="1"/>
</dbReference>
<dbReference type="PANTHER" id="PTHR31157:SF1">
    <property type="entry name" value="SCP DOMAIN-CONTAINING PROTEIN"/>
    <property type="match status" value="1"/>
</dbReference>
<dbReference type="EMBL" id="CACRTO010000042">
    <property type="protein sequence ID" value="VYU56454.1"/>
    <property type="molecule type" value="Genomic_DNA"/>
</dbReference>
<feature type="compositionally biased region" description="Low complexity" evidence="1">
    <location>
        <begin position="121"/>
        <end position="130"/>
    </location>
</feature>
<dbReference type="InterPro" id="IPR035940">
    <property type="entry name" value="CAP_sf"/>
</dbReference>
<dbReference type="AlphaFoldDB" id="A0A6N3FWE3"/>
<feature type="transmembrane region" description="Helical" evidence="2">
    <location>
        <begin position="7"/>
        <end position="27"/>
    </location>
</feature>
<keyword evidence="2" id="KW-1133">Transmembrane helix</keyword>
<accession>A0A6N3FWE3</accession>
<dbReference type="PANTHER" id="PTHR31157">
    <property type="entry name" value="SCP DOMAIN-CONTAINING PROTEIN"/>
    <property type="match status" value="1"/>
</dbReference>
<name>A0A6N3FWE3_9CLOT</name>
<gene>
    <name evidence="4" type="ORF">CTLFYP3_02880</name>
</gene>
<reference evidence="4" key="1">
    <citation type="submission" date="2019-11" db="EMBL/GenBank/DDBJ databases">
        <authorList>
            <person name="Feng L."/>
        </authorList>
    </citation>
    <scope>NUCLEOTIDE SEQUENCE</scope>
    <source>
        <strain evidence="4">CTertiumLFYP3</strain>
    </source>
</reference>
<feature type="compositionally biased region" description="Low complexity" evidence="1">
    <location>
        <begin position="57"/>
        <end position="70"/>
    </location>
</feature>
<feature type="region of interest" description="Disordered" evidence="1">
    <location>
        <begin position="29"/>
        <end position="132"/>
    </location>
</feature>
<dbReference type="RefSeq" id="WP_156627323.1">
    <property type="nucleotide sequence ID" value="NZ_CACRTO010000042.1"/>
</dbReference>
<feature type="compositionally biased region" description="Pro residues" evidence="1">
    <location>
        <begin position="96"/>
        <end position="109"/>
    </location>
</feature>
<feature type="compositionally biased region" description="Low complexity" evidence="1">
    <location>
        <begin position="81"/>
        <end position="95"/>
    </location>
</feature>
<feature type="compositionally biased region" description="Basic and acidic residues" evidence="1">
    <location>
        <begin position="32"/>
        <end position="56"/>
    </location>
</feature>
<evidence type="ECO:0000313" key="4">
    <source>
        <dbReference type="EMBL" id="VYU56454.1"/>
    </source>
</evidence>
<protein>
    <submittedName>
        <fullName evidence="4">Cysteine-rich secretory protein family protein</fullName>
    </submittedName>
</protein>
<evidence type="ECO:0000259" key="3">
    <source>
        <dbReference type="Pfam" id="PF00188"/>
    </source>
</evidence>
<evidence type="ECO:0000256" key="2">
    <source>
        <dbReference type="SAM" id="Phobius"/>
    </source>
</evidence>
<feature type="domain" description="SCP" evidence="3">
    <location>
        <begin position="144"/>
        <end position="264"/>
    </location>
</feature>
<sequence>MSKSKVVTIIVSLGVIVALGVGAYFMYSNKQTPDDIAKVEEKDKTPSDKEAKENKDNNPNTPNNNDKQPNASHENNGGGTAENNNPANNNDNAQPSNPPENPSVTPAPPKTEERNNGGNPGNSNKPSVPSDSNFATEIEQLIFERVNSERKAAGLSELSYNTTMEKYARIKSADMGDKGYFSHQDPQGKLITDNMKADGVSYNAWGENIAYIQGRSGSDSLAKEFMDNWMNSSGHRANILSTNFTSIGVGVYKIGSTYYATQEFYR</sequence>
<dbReference type="SUPFAM" id="SSF55797">
    <property type="entry name" value="PR-1-like"/>
    <property type="match status" value="1"/>
</dbReference>
<organism evidence="4">
    <name type="scientific">Clostridium tertium</name>
    <dbReference type="NCBI Taxonomy" id="1559"/>
    <lineage>
        <taxon>Bacteria</taxon>
        <taxon>Bacillati</taxon>
        <taxon>Bacillota</taxon>
        <taxon>Clostridia</taxon>
        <taxon>Eubacteriales</taxon>
        <taxon>Clostridiaceae</taxon>
        <taxon>Clostridium</taxon>
    </lineage>
</organism>